<dbReference type="GO" id="GO:0032955">
    <property type="term" value="P:regulation of division septum assembly"/>
    <property type="evidence" value="ECO:0007669"/>
    <property type="project" value="TreeGrafter"/>
</dbReference>
<dbReference type="CDD" id="cd00160">
    <property type="entry name" value="RhoGEF"/>
    <property type="match status" value="1"/>
</dbReference>
<reference evidence="3" key="1">
    <citation type="submission" date="2014-02" db="EMBL/GenBank/DDBJ databases">
        <authorList>
            <person name="Genoscope - CEA"/>
        </authorList>
    </citation>
    <scope>NUCLEOTIDE SEQUENCE</scope>
    <source>
        <strain evidence="3">LS3</strain>
    </source>
</reference>
<feature type="compositionally biased region" description="Low complexity" evidence="1">
    <location>
        <begin position="145"/>
        <end position="168"/>
    </location>
</feature>
<sequence>MPLARGSLHHRNPLEEDLSGSARSVNKMRHASRRNTVLNKRLPLLPHQYEQNSIELTRKLNRNSNFKWPEDSPEIDDIAQPPVSSSHPLRFSDKTQFDTIPKTVAGFEEKTDLLMPVSYQSSLSEIYDMTPRSGYNTDVEHATQSLSTSMPTPSEESESTARTSSLESNEISDTVGYFRSLSLSEVLLHEPLKSVSPGGRFYSQDIKKVASSPSSVWDYDSLETYPPWCKYDDYTYFTPTSKEQTSSAEIVEWETQSERDVIPPIAAKAPLSTNDRKRIVQRYNLIRELIHTEEVFASDLTVLRDVYFRKLQDEKYMGYICEEDINSLESNANHVLELSKQFTSNIYREVPGYVQKKCRLVSSGSSSSDRSDADIVFDVQTNVGQCMLEFIPCMEPVFKYYCDNNRDQMETCYRIRELASPMVDNWLKECFQESKNRTTAWTLDALLIKPVQRLMKYPLLLRSLLQVTPHHHPDYTPLKEALRQIQLCADRINASGAPRKGYLPGFSVFHPAYSIDRRSSYSIDCQIHARERQDLLGLKDDCNVDTRLEKLLQEFAVRQTNLNRVTSALRSNSKSIQAQFNFNHMLVQAWSKWNNLPLREEASGPHSNHERAAEIYVKLEQSVLGPLDKVRAMYESTHSLIEDRKRFHSSYSKYLATKSASTHSDGASLGSSTGSSQGIASLDERIQCEADMFVKYHASLKDGLPDLFRLSDETVESCVRKFITLQNKSFQDASHPLQDCVNQGSPQTELSDTPNDAFGKTNQITEGRSRNDGSSPKISACLNHSQQKKMLDSLHKPRKDYKGKSGLLTMHGMQKKKSKASLFQLSPEN</sequence>
<evidence type="ECO:0000313" key="3">
    <source>
        <dbReference type="EMBL" id="CDP35315.1"/>
    </source>
</evidence>
<feature type="compositionally biased region" description="Polar residues" evidence="1">
    <location>
        <begin position="740"/>
        <end position="785"/>
    </location>
</feature>
<accession>A0A060T2I9</accession>
<dbReference type="Gene3D" id="1.20.1270.60">
    <property type="entry name" value="Arfaptin homology (AH) domain/BAR domain"/>
    <property type="match status" value="1"/>
</dbReference>
<name>A0A060T2I9_BLAAD</name>
<proteinExistence type="predicted"/>
<feature type="region of interest" description="Disordered" evidence="1">
    <location>
        <begin position="71"/>
        <end position="91"/>
    </location>
</feature>
<evidence type="ECO:0000259" key="2">
    <source>
        <dbReference type="PROSITE" id="PS50010"/>
    </source>
</evidence>
<evidence type="ECO:0000256" key="1">
    <source>
        <dbReference type="SAM" id="MobiDB-lite"/>
    </source>
</evidence>
<gene>
    <name evidence="3" type="ORF">GNLVRS02_ARAD1C32560g</name>
</gene>
<dbReference type="GO" id="GO:0005085">
    <property type="term" value="F:guanyl-nucleotide exchange factor activity"/>
    <property type="evidence" value="ECO:0007669"/>
    <property type="project" value="InterPro"/>
</dbReference>
<dbReference type="InterPro" id="IPR051492">
    <property type="entry name" value="Dynamin-Rho_GEF"/>
</dbReference>
<reference evidence="3" key="2">
    <citation type="submission" date="2014-06" db="EMBL/GenBank/DDBJ databases">
        <title>The complete genome of Blastobotrys (Arxula) adeninivorans LS3 - a yeast of biotechnological interest.</title>
        <authorList>
            <person name="Kunze G."/>
            <person name="Gaillardin C."/>
            <person name="Czernicka M."/>
            <person name="Durrens P."/>
            <person name="Martin T."/>
            <person name="Boer E."/>
            <person name="Gabaldon T."/>
            <person name="Cruz J."/>
            <person name="Talla E."/>
            <person name="Marck C."/>
            <person name="Goffeau A."/>
            <person name="Barbe V."/>
            <person name="Baret P."/>
            <person name="Baronian K."/>
            <person name="Beier S."/>
            <person name="Bleykasten C."/>
            <person name="Bode R."/>
            <person name="Casaregola S."/>
            <person name="Despons L."/>
            <person name="Fairhead C."/>
            <person name="Giersberg M."/>
            <person name="Gierski P."/>
            <person name="Hahnel U."/>
            <person name="Hartmann A."/>
            <person name="Jankowska D."/>
            <person name="Jubin C."/>
            <person name="Jung P."/>
            <person name="Lafontaine I."/>
            <person name="Leh-Louis V."/>
            <person name="Lemaire M."/>
            <person name="Marcet-Houben M."/>
            <person name="Mascher M."/>
            <person name="Morel G."/>
            <person name="Richard G.-F."/>
            <person name="Riechen J."/>
            <person name="Sacerdot C."/>
            <person name="Sarkar A."/>
            <person name="Savel G."/>
            <person name="Schacherer J."/>
            <person name="Sherman D."/>
            <person name="Straub M.-L."/>
            <person name="Stein N."/>
            <person name="Thierry A."/>
            <person name="Trautwein-Schult A."/>
            <person name="Westhof E."/>
            <person name="Worch S."/>
            <person name="Dujon B."/>
            <person name="Souciet J.-L."/>
            <person name="Wincker P."/>
            <person name="Scholz U."/>
            <person name="Neuveglise N."/>
        </authorList>
    </citation>
    <scope>NUCLEOTIDE SEQUENCE</scope>
    <source>
        <strain evidence="3">LS3</strain>
    </source>
</reference>
<feature type="domain" description="DH" evidence="2">
    <location>
        <begin position="281"/>
        <end position="495"/>
    </location>
</feature>
<dbReference type="InterPro" id="IPR035899">
    <property type="entry name" value="DBL_dom_sf"/>
</dbReference>
<organism evidence="3">
    <name type="scientific">Blastobotrys adeninivorans</name>
    <name type="common">Yeast</name>
    <name type="synonym">Arxula adeninivorans</name>
    <dbReference type="NCBI Taxonomy" id="409370"/>
    <lineage>
        <taxon>Eukaryota</taxon>
        <taxon>Fungi</taxon>
        <taxon>Dikarya</taxon>
        <taxon>Ascomycota</taxon>
        <taxon>Saccharomycotina</taxon>
        <taxon>Dipodascomycetes</taxon>
        <taxon>Dipodascales</taxon>
        <taxon>Trichomonascaceae</taxon>
        <taxon>Blastobotrys</taxon>
    </lineage>
</organism>
<feature type="region of interest" description="Disordered" evidence="1">
    <location>
        <begin position="734"/>
        <end position="829"/>
    </location>
</feature>
<dbReference type="PROSITE" id="PS50010">
    <property type="entry name" value="DH_2"/>
    <property type="match status" value="1"/>
</dbReference>
<dbReference type="Gene3D" id="1.20.900.10">
    <property type="entry name" value="Dbl homology (DH) domain"/>
    <property type="match status" value="1"/>
</dbReference>
<feature type="compositionally biased region" description="Basic and acidic residues" evidence="1">
    <location>
        <begin position="789"/>
        <end position="803"/>
    </location>
</feature>
<dbReference type="AlphaFoldDB" id="A0A060T2I9"/>
<dbReference type="PhylomeDB" id="A0A060T2I9"/>
<dbReference type="PANTHER" id="PTHR22834">
    <property type="entry name" value="NUCLEAR FUSION PROTEIN FUS2"/>
    <property type="match status" value="1"/>
</dbReference>
<dbReference type="SMART" id="SM00325">
    <property type="entry name" value="RhoGEF"/>
    <property type="match status" value="1"/>
</dbReference>
<dbReference type="GO" id="GO:0005737">
    <property type="term" value="C:cytoplasm"/>
    <property type="evidence" value="ECO:0007669"/>
    <property type="project" value="TreeGrafter"/>
</dbReference>
<dbReference type="PANTHER" id="PTHR22834:SF20">
    <property type="entry name" value="SH3 DOMAIN-CONTAINING PROTEIN"/>
    <property type="match status" value="1"/>
</dbReference>
<dbReference type="Pfam" id="PF00621">
    <property type="entry name" value="RhoGEF"/>
    <property type="match status" value="1"/>
</dbReference>
<feature type="region of interest" description="Disordered" evidence="1">
    <location>
        <begin position="143"/>
        <end position="168"/>
    </location>
</feature>
<protein>
    <submittedName>
        <fullName evidence="3">ARAD1C32560p</fullName>
    </submittedName>
</protein>
<dbReference type="GO" id="GO:0031991">
    <property type="term" value="P:regulation of actomyosin contractile ring contraction"/>
    <property type="evidence" value="ECO:0007669"/>
    <property type="project" value="TreeGrafter"/>
</dbReference>
<feature type="region of interest" description="Disordered" evidence="1">
    <location>
        <begin position="1"/>
        <end position="30"/>
    </location>
</feature>
<dbReference type="SUPFAM" id="SSF48065">
    <property type="entry name" value="DBL homology domain (DH-domain)"/>
    <property type="match status" value="1"/>
</dbReference>
<dbReference type="InterPro" id="IPR000219">
    <property type="entry name" value="DH_dom"/>
</dbReference>
<dbReference type="SUPFAM" id="SSF103657">
    <property type="entry name" value="BAR/IMD domain-like"/>
    <property type="match status" value="1"/>
</dbReference>
<dbReference type="EMBL" id="HG937693">
    <property type="protein sequence ID" value="CDP35315.1"/>
    <property type="molecule type" value="Genomic_DNA"/>
</dbReference>
<dbReference type="InterPro" id="IPR027267">
    <property type="entry name" value="AH/BAR_dom_sf"/>
</dbReference>